<sequence length="435" mass="45726">MTSGSTGASRLAGGLLRSLDPVMDGALVAFALWTLAYEASLVWPFDLGLAAGIWLPLTIALMAFLVVRDLRERDQAGPADGPEPTAVAAPREGRRLGRGVRTGLLAAYVVVVLAAGVLTWSLDKHRVTLLVGLCLVALVLALVLALTRPDDTGGDRGDGADHGGVGGTDDAAMLPWRGTVAEHALVVVLGLAAAVFASLLLRPNQDDVYYVNISVWVAEHGTASLRDTMFGPETLPSIYGGGLPLASVEPLMGALARVFGVSAGSVVYLVSVPLVAFWSVWSIWRLAREWAPRRPLAVVLVTLVFSVMAGANMFGNFSFARVWQGKVMFWLIVLPMVWVVATRLLRRRRRDDLVMMAVLGVAMVGLTSAATLLGTVIAGALLVAGLVARSGRLALGSVLLALGPVVGGLVVALQASGALEQNPPERLSRGGRSPR</sequence>
<dbReference type="RefSeq" id="WP_187579513.1">
    <property type="nucleotide sequence ID" value="NZ_CP060713.1"/>
</dbReference>
<dbReference type="InterPro" id="IPR045723">
    <property type="entry name" value="DUF6077"/>
</dbReference>
<accession>A0A7G9RDJ7</accession>
<dbReference type="Proteomes" id="UP000515947">
    <property type="component" value="Chromosome"/>
</dbReference>
<proteinExistence type="predicted"/>
<organism evidence="2 3">
    <name type="scientific">Nocardioides mesophilus</name>
    <dbReference type="NCBI Taxonomy" id="433659"/>
    <lineage>
        <taxon>Bacteria</taxon>
        <taxon>Bacillati</taxon>
        <taxon>Actinomycetota</taxon>
        <taxon>Actinomycetes</taxon>
        <taxon>Propionibacteriales</taxon>
        <taxon>Nocardioidaceae</taxon>
        <taxon>Nocardioides</taxon>
    </lineage>
</organism>
<feature type="transmembrane region" description="Helical" evidence="1">
    <location>
        <begin position="296"/>
        <end position="315"/>
    </location>
</feature>
<dbReference type="AlphaFoldDB" id="A0A7G9RDJ7"/>
<feature type="transmembrane region" description="Helical" evidence="1">
    <location>
        <begin position="21"/>
        <end position="43"/>
    </location>
</feature>
<protein>
    <submittedName>
        <fullName evidence="2">Uncharacterized protein</fullName>
    </submittedName>
</protein>
<feature type="transmembrane region" description="Helical" evidence="1">
    <location>
        <begin position="393"/>
        <end position="419"/>
    </location>
</feature>
<feature type="transmembrane region" description="Helical" evidence="1">
    <location>
        <begin position="49"/>
        <end position="67"/>
    </location>
</feature>
<feature type="transmembrane region" description="Helical" evidence="1">
    <location>
        <begin position="258"/>
        <end position="284"/>
    </location>
</feature>
<name>A0A7G9RDJ7_9ACTN</name>
<reference evidence="2 3" key="1">
    <citation type="submission" date="2020-08" db="EMBL/GenBank/DDBJ databases">
        <title>Genome sequence of Nocardioides mesophilus KACC 16243T.</title>
        <authorList>
            <person name="Hyun D.-W."/>
            <person name="Bae J.-W."/>
        </authorList>
    </citation>
    <scope>NUCLEOTIDE SEQUENCE [LARGE SCALE GENOMIC DNA]</scope>
    <source>
        <strain evidence="2 3">KACC 16243</strain>
    </source>
</reference>
<keyword evidence="3" id="KW-1185">Reference proteome</keyword>
<feature type="transmembrane region" description="Helical" evidence="1">
    <location>
        <begin position="104"/>
        <end position="122"/>
    </location>
</feature>
<keyword evidence="1" id="KW-1133">Transmembrane helix</keyword>
<keyword evidence="1" id="KW-0812">Transmembrane</keyword>
<gene>
    <name evidence="2" type="ORF">H9L09_04420</name>
</gene>
<dbReference type="Pfam" id="PF19554">
    <property type="entry name" value="DUF6077"/>
    <property type="match status" value="1"/>
</dbReference>
<dbReference type="KEGG" id="nmes:H9L09_04420"/>
<feature type="transmembrane region" description="Helical" evidence="1">
    <location>
        <begin position="357"/>
        <end position="387"/>
    </location>
</feature>
<evidence type="ECO:0000313" key="3">
    <source>
        <dbReference type="Proteomes" id="UP000515947"/>
    </source>
</evidence>
<dbReference type="EMBL" id="CP060713">
    <property type="protein sequence ID" value="QNN53672.1"/>
    <property type="molecule type" value="Genomic_DNA"/>
</dbReference>
<feature type="transmembrane region" description="Helical" evidence="1">
    <location>
        <begin position="128"/>
        <end position="146"/>
    </location>
</feature>
<feature type="transmembrane region" description="Helical" evidence="1">
    <location>
        <begin position="327"/>
        <end position="345"/>
    </location>
</feature>
<evidence type="ECO:0000313" key="2">
    <source>
        <dbReference type="EMBL" id="QNN53672.1"/>
    </source>
</evidence>
<keyword evidence="1" id="KW-0472">Membrane</keyword>
<feature type="transmembrane region" description="Helical" evidence="1">
    <location>
        <begin position="183"/>
        <end position="201"/>
    </location>
</feature>
<evidence type="ECO:0000256" key="1">
    <source>
        <dbReference type="SAM" id="Phobius"/>
    </source>
</evidence>